<evidence type="ECO:0000313" key="2">
    <source>
        <dbReference type="EMBL" id="CAI9177216.1"/>
    </source>
</evidence>
<accession>A0ABN8ZW65</accession>
<feature type="compositionally biased region" description="Low complexity" evidence="1">
    <location>
        <begin position="113"/>
        <end position="123"/>
    </location>
</feature>
<reference evidence="2" key="1">
    <citation type="submission" date="2023-04" db="EMBL/GenBank/DDBJ databases">
        <authorList>
            <consortium name="ELIXIR-Norway"/>
        </authorList>
    </citation>
    <scope>NUCLEOTIDE SEQUENCE [LARGE SCALE GENOMIC DNA]</scope>
</reference>
<evidence type="ECO:0000313" key="3">
    <source>
        <dbReference type="Proteomes" id="UP001176941"/>
    </source>
</evidence>
<proteinExistence type="predicted"/>
<sequence>MQCQDCTALTHRLSSQLEKKKERERARGNSKGGGLWRATKDCTTPGWERGAPSGRPARAARRRAGTSSTTSSAQLSRVGLSASRPGTAHFLRPNKAGEGVFKPPAAARAGDFQQTSPPLQSQSPPSPSPGTLPPDGFAGINRPRGSFLSHQGQEETVTKCLETHRACQESLCVMLGRTQVAFFHKENSSFGYAKSLSPLFLFPSPPEEGSESLRIEVLRHAGPQIEAGLPGLLARGSVQSLFCFFHLS</sequence>
<feature type="compositionally biased region" description="Basic and acidic residues" evidence="1">
    <location>
        <begin position="17"/>
        <end position="27"/>
    </location>
</feature>
<evidence type="ECO:0000256" key="1">
    <source>
        <dbReference type="SAM" id="MobiDB-lite"/>
    </source>
</evidence>
<gene>
    <name evidence="2" type="ORF">MRATA1EN1_LOCUS26178</name>
</gene>
<keyword evidence="3" id="KW-1185">Reference proteome</keyword>
<name>A0ABN8ZW65_RANTA</name>
<feature type="region of interest" description="Disordered" evidence="1">
    <location>
        <begin position="1"/>
        <end position="151"/>
    </location>
</feature>
<dbReference type="Proteomes" id="UP001176941">
    <property type="component" value="Chromosome 6"/>
</dbReference>
<organism evidence="2 3">
    <name type="scientific">Rangifer tarandus platyrhynchus</name>
    <name type="common">Svalbard reindeer</name>
    <dbReference type="NCBI Taxonomy" id="3082113"/>
    <lineage>
        <taxon>Eukaryota</taxon>
        <taxon>Metazoa</taxon>
        <taxon>Chordata</taxon>
        <taxon>Craniata</taxon>
        <taxon>Vertebrata</taxon>
        <taxon>Euteleostomi</taxon>
        <taxon>Mammalia</taxon>
        <taxon>Eutheria</taxon>
        <taxon>Laurasiatheria</taxon>
        <taxon>Artiodactyla</taxon>
        <taxon>Ruminantia</taxon>
        <taxon>Pecora</taxon>
        <taxon>Cervidae</taxon>
        <taxon>Odocoileinae</taxon>
        <taxon>Rangifer</taxon>
    </lineage>
</organism>
<protein>
    <submittedName>
        <fullName evidence="2">Uncharacterized protein</fullName>
    </submittedName>
</protein>
<feature type="non-terminal residue" evidence="2">
    <location>
        <position position="248"/>
    </location>
</feature>
<feature type="compositionally biased region" description="Polar residues" evidence="1">
    <location>
        <begin position="1"/>
        <end position="16"/>
    </location>
</feature>
<feature type="non-terminal residue" evidence="2">
    <location>
        <position position="1"/>
    </location>
</feature>
<dbReference type="EMBL" id="OX459942">
    <property type="protein sequence ID" value="CAI9177216.1"/>
    <property type="molecule type" value="Genomic_DNA"/>
</dbReference>